<proteinExistence type="predicted"/>
<dbReference type="RefSeq" id="WP_310031021.1">
    <property type="nucleotide sequence ID" value="NZ_JAVDRL010000005.1"/>
</dbReference>
<feature type="transmembrane region" description="Helical" evidence="1">
    <location>
        <begin position="21"/>
        <end position="41"/>
    </location>
</feature>
<keyword evidence="1" id="KW-1133">Transmembrane helix</keyword>
<evidence type="ECO:0000256" key="1">
    <source>
        <dbReference type="SAM" id="Phobius"/>
    </source>
</evidence>
<name>A0ABU1MYC9_9CAUL</name>
<gene>
    <name evidence="2" type="ORF">J2800_001931</name>
</gene>
<comment type="caution">
    <text evidence="2">The sequence shown here is derived from an EMBL/GenBank/DDBJ whole genome shotgun (WGS) entry which is preliminary data.</text>
</comment>
<keyword evidence="3" id="KW-1185">Reference proteome</keyword>
<feature type="transmembrane region" description="Helical" evidence="1">
    <location>
        <begin position="47"/>
        <end position="65"/>
    </location>
</feature>
<protein>
    <recommendedName>
        <fullName evidence="4">DUF4175 domain-containing protein</fullName>
    </recommendedName>
</protein>
<dbReference type="EMBL" id="JAVDRL010000005">
    <property type="protein sequence ID" value="MDR6531189.1"/>
    <property type="molecule type" value="Genomic_DNA"/>
</dbReference>
<keyword evidence="1" id="KW-0812">Transmembrane</keyword>
<reference evidence="2 3" key="1">
    <citation type="submission" date="2023-07" db="EMBL/GenBank/DDBJ databases">
        <title>Sorghum-associated microbial communities from plants grown in Nebraska, USA.</title>
        <authorList>
            <person name="Schachtman D."/>
        </authorList>
    </citation>
    <scope>NUCLEOTIDE SEQUENCE [LARGE SCALE GENOMIC DNA]</scope>
    <source>
        <strain evidence="2 3">DS2154</strain>
    </source>
</reference>
<evidence type="ECO:0000313" key="3">
    <source>
        <dbReference type="Proteomes" id="UP001262754"/>
    </source>
</evidence>
<evidence type="ECO:0008006" key="4">
    <source>
        <dbReference type="Google" id="ProtNLM"/>
    </source>
</evidence>
<keyword evidence="1" id="KW-0472">Membrane</keyword>
<organism evidence="2 3">
    <name type="scientific">Caulobacter rhizosphaerae</name>
    <dbReference type="NCBI Taxonomy" id="2010972"/>
    <lineage>
        <taxon>Bacteria</taxon>
        <taxon>Pseudomonadati</taxon>
        <taxon>Pseudomonadota</taxon>
        <taxon>Alphaproteobacteria</taxon>
        <taxon>Caulobacterales</taxon>
        <taxon>Caulobacteraceae</taxon>
        <taxon>Caulobacter</taxon>
    </lineage>
</organism>
<accession>A0ABU1MYC9</accession>
<dbReference type="Proteomes" id="UP001262754">
    <property type="component" value="Unassembled WGS sequence"/>
</dbReference>
<evidence type="ECO:0000313" key="2">
    <source>
        <dbReference type="EMBL" id="MDR6531189.1"/>
    </source>
</evidence>
<sequence length="79" mass="8828">MGKPWFRVKRYGFGASLPCRWQGWALLIGFLVVIVASGVVFAGRDPMLHLGLVLASTAVVVIVSWRKSDGPWKWRWGDA</sequence>